<organism evidence="9 10">
    <name type="scientific">Coilia grayii</name>
    <name type="common">Gray's grenadier anchovy</name>
    <dbReference type="NCBI Taxonomy" id="363190"/>
    <lineage>
        <taxon>Eukaryota</taxon>
        <taxon>Metazoa</taxon>
        <taxon>Chordata</taxon>
        <taxon>Craniata</taxon>
        <taxon>Vertebrata</taxon>
        <taxon>Euteleostomi</taxon>
        <taxon>Actinopterygii</taxon>
        <taxon>Neopterygii</taxon>
        <taxon>Teleostei</taxon>
        <taxon>Clupei</taxon>
        <taxon>Clupeiformes</taxon>
        <taxon>Clupeoidei</taxon>
        <taxon>Engraulidae</taxon>
        <taxon>Coilinae</taxon>
        <taxon>Coilia</taxon>
    </lineage>
</organism>
<dbReference type="Gene3D" id="1.20.1250.10">
    <property type="match status" value="1"/>
</dbReference>
<dbReference type="Pfam" id="PF00143">
    <property type="entry name" value="Interferon"/>
    <property type="match status" value="1"/>
</dbReference>
<evidence type="ECO:0000256" key="2">
    <source>
        <dbReference type="ARBA" id="ARBA00011033"/>
    </source>
</evidence>
<dbReference type="InterPro" id="IPR000471">
    <property type="entry name" value="Interferon_alpha/beta/delta"/>
</dbReference>
<name>A0ABD1IYG0_9TELE</name>
<gene>
    <name evidence="9" type="ORF">ACEWY4_026333</name>
</gene>
<dbReference type="EMBL" id="JBHFQA010000023">
    <property type="protein sequence ID" value="KAL2078648.1"/>
    <property type="molecule type" value="Genomic_DNA"/>
</dbReference>
<keyword evidence="10" id="KW-1185">Reference proteome</keyword>
<comment type="similarity">
    <text evidence="2">Belongs to the alpha/beta interferon family.</text>
</comment>
<comment type="caution">
    <text evidence="9">The sequence shown here is derived from an EMBL/GenBank/DDBJ whole genome shotgun (WGS) entry which is preliminary data.</text>
</comment>
<dbReference type="SUPFAM" id="SSF47266">
    <property type="entry name" value="4-helical cytokines"/>
    <property type="match status" value="1"/>
</dbReference>
<dbReference type="AlphaFoldDB" id="A0ABD1IYG0"/>
<keyword evidence="5 8" id="KW-0732">Signal</keyword>
<evidence type="ECO:0000256" key="4">
    <source>
        <dbReference type="ARBA" id="ARBA00022525"/>
    </source>
</evidence>
<dbReference type="GO" id="GO:0006955">
    <property type="term" value="P:immune response"/>
    <property type="evidence" value="ECO:0007669"/>
    <property type="project" value="UniProtKB-ARBA"/>
</dbReference>
<accession>A0ABD1IYG0</accession>
<evidence type="ECO:0000256" key="6">
    <source>
        <dbReference type="ARBA" id="ARBA00023118"/>
    </source>
</evidence>
<dbReference type="GO" id="GO:0005125">
    <property type="term" value="F:cytokine activity"/>
    <property type="evidence" value="ECO:0007669"/>
    <property type="project" value="UniProtKB-KW"/>
</dbReference>
<sequence length="172" mass="20162">MKAFLGVCSFLVFVLHLTQGCPWMQHKFQQYSKKYLILLEEMGGKVTEDSVGVHFPDELYKLAKKSEPERLSWFVAQVLEEVSELLDGDLEDADWDEKKVKDFMSTLDTQLDGTLSCVGSKTRRNKRLHLYFKKLRNETLGKMEDKTQAWELIRKEVYNHLRRVNHLASIHI</sequence>
<dbReference type="PANTHER" id="PTHR11691">
    <property type="entry name" value="TYPE I INTERFERON"/>
    <property type="match status" value="1"/>
</dbReference>
<dbReference type="InterPro" id="IPR009079">
    <property type="entry name" value="4_helix_cytokine-like_core"/>
</dbReference>
<dbReference type="Proteomes" id="UP001591681">
    <property type="component" value="Unassembled WGS sequence"/>
</dbReference>
<evidence type="ECO:0000256" key="7">
    <source>
        <dbReference type="ARBA" id="ARBA00023157"/>
    </source>
</evidence>
<keyword evidence="7" id="KW-1015">Disulfide bond</keyword>
<comment type="subcellular location">
    <subcellularLocation>
        <location evidence="1">Secreted</location>
    </subcellularLocation>
</comment>
<reference evidence="9 10" key="1">
    <citation type="submission" date="2024-09" db="EMBL/GenBank/DDBJ databases">
        <title>A chromosome-level genome assembly of Gray's grenadier anchovy, Coilia grayii.</title>
        <authorList>
            <person name="Fu Z."/>
        </authorList>
    </citation>
    <scope>NUCLEOTIDE SEQUENCE [LARGE SCALE GENOMIC DNA]</scope>
    <source>
        <strain evidence="9">G4</strain>
        <tissue evidence="9">Muscle</tissue>
    </source>
</reference>
<evidence type="ECO:0000256" key="3">
    <source>
        <dbReference type="ARBA" id="ARBA00022514"/>
    </source>
</evidence>
<keyword evidence="6" id="KW-0051">Antiviral defense</keyword>
<dbReference type="PANTHER" id="PTHR11691:SF73">
    <property type="entry name" value="INTERFERON BETA"/>
    <property type="match status" value="1"/>
</dbReference>
<evidence type="ECO:0000313" key="9">
    <source>
        <dbReference type="EMBL" id="KAL2078648.1"/>
    </source>
</evidence>
<evidence type="ECO:0000256" key="5">
    <source>
        <dbReference type="ARBA" id="ARBA00022729"/>
    </source>
</evidence>
<dbReference type="GO" id="GO:0051607">
    <property type="term" value="P:defense response to virus"/>
    <property type="evidence" value="ECO:0007669"/>
    <property type="project" value="UniProtKB-KW"/>
</dbReference>
<dbReference type="PROSITE" id="PS51257">
    <property type="entry name" value="PROKAR_LIPOPROTEIN"/>
    <property type="match status" value="1"/>
</dbReference>
<evidence type="ECO:0000256" key="1">
    <source>
        <dbReference type="ARBA" id="ARBA00004613"/>
    </source>
</evidence>
<protein>
    <submittedName>
        <fullName evidence="9">Uncharacterized protein</fullName>
    </submittedName>
</protein>
<feature type="chain" id="PRO_5044832203" evidence="8">
    <location>
        <begin position="21"/>
        <end position="172"/>
    </location>
</feature>
<keyword evidence="3" id="KW-0202">Cytokine</keyword>
<keyword evidence="4" id="KW-0964">Secreted</keyword>
<evidence type="ECO:0000313" key="10">
    <source>
        <dbReference type="Proteomes" id="UP001591681"/>
    </source>
</evidence>
<evidence type="ECO:0000256" key="8">
    <source>
        <dbReference type="SAM" id="SignalP"/>
    </source>
</evidence>
<dbReference type="GO" id="GO:0005615">
    <property type="term" value="C:extracellular space"/>
    <property type="evidence" value="ECO:0007669"/>
    <property type="project" value="UniProtKB-KW"/>
</dbReference>
<feature type="signal peptide" evidence="8">
    <location>
        <begin position="1"/>
        <end position="20"/>
    </location>
</feature>
<proteinExistence type="inferred from homology"/>